<organism evidence="1 2">
    <name type="scientific">Naegleria lovaniensis</name>
    <name type="common">Amoeba</name>
    <dbReference type="NCBI Taxonomy" id="51637"/>
    <lineage>
        <taxon>Eukaryota</taxon>
        <taxon>Discoba</taxon>
        <taxon>Heterolobosea</taxon>
        <taxon>Tetramitia</taxon>
        <taxon>Eutetramitia</taxon>
        <taxon>Vahlkampfiidae</taxon>
        <taxon>Naegleria</taxon>
    </lineage>
</organism>
<proteinExistence type="predicted"/>
<dbReference type="AlphaFoldDB" id="A0AA88H4Z8"/>
<dbReference type="GeneID" id="68101998"/>
<dbReference type="EMBL" id="PYSW02000003">
    <property type="protein sequence ID" value="KAG2392967.1"/>
    <property type="molecule type" value="Genomic_DNA"/>
</dbReference>
<protein>
    <submittedName>
        <fullName evidence="1">Uncharacterized protein</fullName>
    </submittedName>
</protein>
<dbReference type="Proteomes" id="UP000816034">
    <property type="component" value="Unassembled WGS sequence"/>
</dbReference>
<comment type="caution">
    <text evidence="1">The sequence shown here is derived from an EMBL/GenBank/DDBJ whole genome shotgun (WGS) entry which is preliminary data.</text>
</comment>
<gene>
    <name evidence="1" type="ORF">C9374_009544</name>
</gene>
<evidence type="ECO:0000313" key="1">
    <source>
        <dbReference type="EMBL" id="KAG2392967.1"/>
    </source>
</evidence>
<dbReference type="RefSeq" id="XP_044554861.1">
    <property type="nucleotide sequence ID" value="XM_044699743.1"/>
</dbReference>
<sequence>MRAKREGLDRKNFCDLYFVERLNDVEVKVFGLVSVEANSNINEIDIRIEQSIENTLMEMINFANDIIHNSLLSNNNNTNIKLEFTRIDRNKLIKRLVLCLKYFVVSNKILLRRLEIIALLVQCINSLFDIYNKLSMMNNVLLLQYKEEMNSEISLLIETTQLLRYLLTRYLIYRQDVTTCFFHCITFCVQSVEEYNELCDHGYKTKANTILTLISKLLIEDVIVKTLYEGEHMPRDLVAQSIDCLLNCIQLGPSLFGTLFCNNFYNRFHYILQTLLSKEEAIDVKNLVGECWAESSMKFLSTLHAILSVCIINFEKPVTIMAEFTLCLMNNYWDITTMHLDNIGPFLFVYELSKKTTPLYDLFFIPSNISVIIASLQFWMMHHYRHGMTPSLVHLIQKWMEIYCDHLISTKNIHNLVNDMLQSTLIQTIFSLLGKKDLPQEMHTSIMTLLSFMISSLNSNDIYNIHMLSDFLSSKVVAPFLSLNVLENEKENVRLMTTRLLEEKRLLPLLVENQLQKHLERLLGAEVENVVDSELRSLLYTTEKELSHMKTMLKMLPHEEQQLLQITEGIQFRKALEETK</sequence>
<reference evidence="1 2" key="1">
    <citation type="journal article" date="2018" name="BMC Genomics">
        <title>The genome of Naegleria lovaniensis, the basis for a comparative approach to unravel pathogenicity factors of the human pathogenic amoeba N. fowleri.</title>
        <authorList>
            <person name="Liechti N."/>
            <person name="Schurch N."/>
            <person name="Bruggmann R."/>
            <person name="Wittwer M."/>
        </authorList>
    </citation>
    <scope>NUCLEOTIDE SEQUENCE [LARGE SCALE GENOMIC DNA]</scope>
    <source>
        <strain evidence="1 2">ATCC 30569</strain>
    </source>
</reference>
<keyword evidence="2" id="KW-1185">Reference proteome</keyword>
<accession>A0AA88H4Z8</accession>
<name>A0AA88H4Z8_NAELO</name>
<evidence type="ECO:0000313" key="2">
    <source>
        <dbReference type="Proteomes" id="UP000816034"/>
    </source>
</evidence>